<evidence type="ECO:0000313" key="2">
    <source>
        <dbReference type="EMBL" id="DAD68894.1"/>
    </source>
</evidence>
<feature type="transmembrane region" description="Helical" evidence="1">
    <location>
        <begin position="56"/>
        <end position="74"/>
    </location>
</feature>
<evidence type="ECO:0000256" key="1">
    <source>
        <dbReference type="SAM" id="Phobius"/>
    </source>
</evidence>
<keyword evidence="1" id="KW-1133">Transmembrane helix</keyword>
<keyword evidence="1" id="KW-0812">Transmembrane</keyword>
<sequence length="93" mass="11185">MVLQCRTSTNALQEYEKDWKNRKKETRMKKILFIMWISLLAVPTLMTFTLDNEGHITYLNVIGLVYSICTAFLWERMMPGYMVRYIKKLIRED</sequence>
<protein>
    <submittedName>
        <fullName evidence="2">Uncharacterized protein</fullName>
    </submittedName>
</protein>
<keyword evidence="1" id="KW-0472">Membrane</keyword>
<dbReference type="EMBL" id="BK014711">
    <property type="protein sequence ID" value="DAD68894.1"/>
    <property type="molecule type" value="Genomic_DNA"/>
</dbReference>
<feature type="transmembrane region" description="Helical" evidence="1">
    <location>
        <begin position="31"/>
        <end position="50"/>
    </location>
</feature>
<organism evidence="2">
    <name type="scientific">Siphoviridae sp. ctbrg2</name>
    <dbReference type="NCBI Taxonomy" id="2823589"/>
    <lineage>
        <taxon>Viruses</taxon>
        <taxon>Duplodnaviria</taxon>
        <taxon>Heunggongvirae</taxon>
        <taxon>Uroviricota</taxon>
        <taxon>Caudoviricetes</taxon>
    </lineage>
</organism>
<reference evidence="2" key="1">
    <citation type="journal article" date="2021" name="Proc. Natl. Acad. Sci. U.S.A.">
        <title>A Catalog of Tens of Thousands of Viruses from Human Metagenomes Reveals Hidden Associations with Chronic Diseases.</title>
        <authorList>
            <person name="Tisza M.J."/>
            <person name="Buck C.B."/>
        </authorList>
    </citation>
    <scope>NUCLEOTIDE SEQUENCE</scope>
    <source>
        <strain evidence="2">Ctbrg2</strain>
    </source>
</reference>
<name>A0A8S5LG11_9CAUD</name>
<proteinExistence type="predicted"/>
<accession>A0A8S5LG11</accession>